<dbReference type="EMBL" id="CP155573">
    <property type="protein sequence ID" value="XFO68412.1"/>
    <property type="molecule type" value="Genomic_DNA"/>
</dbReference>
<keyword evidence="2" id="KW-1185">Reference proteome</keyword>
<dbReference type="Proteomes" id="UP000216752">
    <property type="component" value="Chromosome"/>
</dbReference>
<dbReference type="SFLD" id="SFLDG01129">
    <property type="entry name" value="C1.5:_HAD__Beta-PGM__Phosphata"/>
    <property type="match status" value="1"/>
</dbReference>
<dbReference type="Pfam" id="PF13419">
    <property type="entry name" value="HAD_2"/>
    <property type="match status" value="1"/>
</dbReference>
<dbReference type="PANTHER" id="PTHR43434:SF1">
    <property type="entry name" value="PHOSPHOGLYCOLATE PHOSPHATASE"/>
    <property type="match status" value="1"/>
</dbReference>
<dbReference type="InterPro" id="IPR023214">
    <property type="entry name" value="HAD_sf"/>
</dbReference>
<dbReference type="InterPro" id="IPR036412">
    <property type="entry name" value="HAD-like_sf"/>
</dbReference>
<evidence type="ECO:0000313" key="2">
    <source>
        <dbReference type="Proteomes" id="UP000216752"/>
    </source>
</evidence>
<dbReference type="InterPro" id="IPR023198">
    <property type="entry name" value="PGP-like_dom2"/>
</dbReference>
<dbReference type="RefSeq" id="WP_094606472.1">
    <property type="nucleotide sequence ID" value="NZ_CP155573.1"/>
</dbReference>
<dbReference type="InterPro" id="IPR041492">
    <property type="entry name" value="HAD_2"/>
</dbReference>
<dbReference type="Gene3D" id="1.10.150.240">
    <property type="entry name" value="Putative phosphatase, domain 2"/>
    <property type="match status" value="1"/>
</dbReference>
<proteinExistence type="predicted"/>
<sequence>MKILFWDIDGTLIKTAKAGLYAFAQATTELWGTAVDFDKLTTAGMTDNYIARQIIEVSSGREASRSEIDRLCRRYEELLPRELAARKGLVLPEVANILACLHERDDYKQLLLTGNSKMGAQIKLRYFALERYFDFASSAFAEQFERRGDIASNALKIVHANWGDPGQHKIYVIGDTPHDIECGKGIGAYTIGVATGRYSLEELQCLAPWWSMEVFPEPEIFATKITTSA</sequence>
<reference evidence="1" key="1">
    <citation type="submission" date="2024-05" db="EMBL/GenBank/DDBJ databases">
        <title>Isolation and characterization of Sporomusa carbonis sp. nov., a carboxydotrophic hydrogenogen in the genus of Sporomusa isolated from a charcoal burning pile.</title>
        <authorList>
            <person name="Boeer T."/>
            <person name="Rosenbaum F."/>
            <person name="Eysell L."/>
            <person name="Mueller V."/>
            <person name="Daniel R."/>
            <person name="Poehlein A."/>
        </authorList>
    </citation>
    <scope>NUCLEOTIDE SEQUENCE [LARGE SCALE GENOMIC DNA]</scope>
    <source>
        <strain evidence="1">DSM 10669</strain>
    </source>
</reference>
<dbReference type="PANTHER" id="PTHR43434">
    <property type="entry name" value="PHOSPHOGLYCOLATE PHOSPHATASE"/>
    <property type="match status" value="1"/>
</dbReference>
<dbReference type="SUPFAM" id="SSF56784">
    <property type="entry name" value="HAD-like"/>
    <property type="match status" value="1"/>
</dbReference>
<dbReference type="InterPro" id="IPR050155">
    <property type="entry name" value="HAD-like_hydrolase_sf"/>
</dbReference>
<protein>
    <submittedName>
        <fullName evidence="1">Uncharacterized protein</fullName>
    </submittedName>
</protein>
<organism evidence="1 2">
    <name type="scientific">Sporomusa silvacetica DSM 10669</name>
    <dbReference type="NCBI Taxonomy" id="1123289"/>
    <lineage>
        <taxon>Bacteria</taxon>
        <taxon>Bacillati</taxon>
        <taxon>Bacillota</taxon>
        <taxon>Negativicutes</taxon>
        <taxon>Selenomonadales</taxon>
        <taxon>Sporomusaceae</taxon>
        <taxon>Sporomusa</taxon>
    </lineage>
</organism>
<evidence type="ECO:0000313" key="1">
    <source>
        <dbReference type="EMBL" id="XFO68412.1"/>
    </source>
</evidence>
<dbReference type="Gene3D" id="3.40.50.1000">
    <property type="entry name" value="HAD superfamily/HAD-like"/>
    <property type="match status" value="1"/>
</dbReference>
<name>A0ABZ3ISL2_9FIRM</name>
<dbReference type="SFLD" id="SFLDS00003">
    <property type="entry name" value="Haloacid_Dehalogenase"/>
    <property type="match status" value="1"/>
</dbReference>
<gene>
    <name evidence="1" type="ORF">SPSIL_046350</name>
</gene>
<accession>A0ABZ3ISL2</accession>